<evidence type="ECO:0000313" key="4">
    <source>
        <dbReference type="Proteomes" id="UP000198517"/>
    </source>
</evidence>
<organism evidence="3 4">
    <name type="scientific">Riemerella columbipharyngis</name>
    <dbReference type="NCBI Taxonomy" id="1071918"/>
    <lineage>
        <taxon>Bacteria</taxon>
        <taxon>Pseudomonadati</taxon>
        <taxon>Bacteroidota</taxon>
        <taxon>Flavobacteriia</taxon>
        <taxon>Flavobacteriales</taxon>
        <taxon>Weeksellaceae</taxon>
        <taxon>Riemerella</taxon>
    </lineage>
</organism>
<reference evidence="3 4" key="1">
    <citation type="submission" date="2016-10" db="EMBL/GenBank/DDBJ databases">
        <authorList>
            <person name="de Groot N.N."/>
        </authorList>
    </citation>
    <scope>NUCLEOTIDE SEQUENCE [LARGE SCALE GENOMIC DNA]</scope>
    <source>
        <strain evidence="3 4">DSM 24015</strain>
    </source>
</reference>
<keyword evidence="1" id="KW-0732">Signal</keyword>
<proteinExistence type="predicted"/>
<dbReference type="Pfam" id="PF20448">
    <property type="entry name" value="DUF6705"/>
    <property type="match status" value="1"/>
</dbReference>
<dbReference type="OrthoDB" id="1273740at2"/>
<protein>
    <recommendedName>
        <fullName evidence="2">DUF6705 domain-containing protein</fullName>
    </recommendedName>
</protein>
<accession>A0A1G6YBN8</accession>
<keyword evidence="4" id="KW-1185">Reference proteome</keyword>
<evidence type="ECO:0000313" key="3">
    <source>
        <dbReference type="EMBL" id="SDD87884.1"/>
    </source>
</evidence>
<dbReference type="InterPro" id="IPR046551">
    <property type="entry name" value="DUF6705"/>
</dbReference>
<gene>
    <name evidence="3" type="ORF">SAMN05421544_101105</name>
</gene>
<dbReference type="EMBL" id="FNAS01000001">
    <property type="protein sequence ID" value="SDD87884.1"/>
    <property type="molecule type" value="Genomic_DNA"/>
</dbReference>
<dbReference type="AlphaFoldDB" id="A0A1G6YBN8"/>
<dbReference type="STRING" id="1071918.SAMN05421544_101105"/>
<dbReference type="RefSeq" id="WP_143017699.1">
    <property type="nucleotide sequence ID" value="NZ_FNAS01000001.1"/>
</dbReference>
<evidence type="ECO:0000256" key="1">
    <source>
        <dbReference type="SAM" id="SignalP"/>
    </source>
</evidence>
<feature type="chain" id="PRO_5011591499" description="DUF6705 domain-containing protein" evidence="1">
    <location>
        <begin position="19"/>
        <end position="183"/>
    </location>
</feature>
<evidence type="ECO:0000259" key="2">
    <source>
        <dbReference type="Pfam" id="PF20448"/>
    </source>
</evidence>
<feature type="domain" description="DUF6705" evidence="2">
    <location>
        <begin position="1"/>
        <end position="183"/>
    </location>
</feature>
<name>A0A1G6YBN8_9FLAO</name>
<dbReference type="Proteomes" id="UP000198517">
    <property type="component" value="Unassembled WGS sequence"/>
</dbReference>
<feature type="signal peptide" evidence="1">
    <location>
        <begin position="1"/>
        <end position="18"/>
    </location>
</feature>
<sequence length="183" mass="21537">MRKVILITTLFVACLCKAQTYPLRTFTQLPNGAYLKDTQNELSTYEGTWKGTWAEKTIYLTFKKQTRFYNTVLGIYKDFLIAKFKVLDKDNKILFDNTHLSDKDAKIVGGKFRKKDGKYSFSYRDEDICDINGYITIYFTDNTKKKLQWDFYEGDNLITPDCRYYKAKEFPQPLPKSIVLTKQ</sequence>